<evidence type="ECO:0000313" key="2">
    <source>
        <dbReference type="Proteomes" id="UP001732700"/>
    </source>
</evidence>
<protein>
    <submittedName>
        <fullName evidence="1">Uncharacterized protein</fullName>
    </submittedName>
</protein>
<dbReference type="EnsemblPlants" id="AVESA.00010b.r2.7CG0680430.1">
    <property type="protein sequence ID" value="AVESA.00010b.r2.7CG0680430.1.CDS"/>
    <property type="gene ID" value="AVESA.00010b.r2.7CG0680430"/>
</dbReference>
<name>A0ACD6A0U7_AVESA</name>
<sequence length="1423" mass="160782">MAMVLDAFASYVQHMLAEMAKEEGHMLLGVKGEIDKMGIRLGDLKKFLADADRRNITDQHVQEWVGQLKRAMYEATNILDLCQLKAMEQGPSVVDVGCFNPLLFCLRNPLHAHDIGSRIKALNRSLHAIKERSDAFSFINLGSYEDCSSKVHASHPGNVRRDRESTAELDRSGIVGEKIKEDTRKMVEIMLTEKEGNNNIMAVAIIGVGGIGKTTLAQKIFNDEAIQREFDKKIWLSVNKVFSEAELLRRAITEAGGDHRPAGNAKASLQRTLKDSLNGHKTLLVMDDVWNHEAWECVLKTPLVNASASGSRILVTTRDERVARGMKVVLPYHHIDKLEDEDAWSLLHKQVVSSEIDGQEIDMLKDIGLKIIAKCGGLPLAVKVMGGLLCQREKQRGDWQMVLNDSVWSASGMPEELNYALYLSYEDLPPCVKQCFLYYSLLPKSTVFFEDDIIGMWISEGFIYGTSDDLEELGRKYHKELILRNLIEPDAEYVDQCVCNMHDVVRSFAQYVARDESLAAHSGETGIVNKLGAKIFIRLSLEIKGSEADDLEWNALQTQKSLRTLISVGHTNMKLHPLVDFRCLRTLHIDSANVVASIGSLDQLKHLRYLCIQNSDISRLPDNIGNMKFLQYISLFACGSLVKLPDSIVKLGQLRFLRLTETTIEAGIPRGFRGLTSLRNLCGFPTHMGGDWCSLEELGPLSQLRILAIEGLENVPTTSFATKARLGEKKHLTILNLRCTSRLGDDGLVKEEEDISEVEQRKIEEVFDELCPPSCLDNLEIEGYFGQRLPRWMLSSSAVHLKSLRILLMEDLACCTQLPNGLCQLSCLQLFQIRRAPSIRRIGPEFVQLHHQDRHHLSQVVGAAFPRLQKMHLLEMGKWKEWEWDEKVQAMPVLEQLLLKNCKLSCVPPGLASHARALKTLSIQHVQYLNSLDNFASLVVLEVSCNPDLESITNLPKLQKLHISMCPKLKVLESVPALQRLMMENYGMKRLGEYMRDVNPRHLELDCSLALLTSIANGQSGPEWDKFGHVEHVKAYAHDGDNRRKWYVLYTRNHFKLETNVSRSFVFSGSLSSFEDEKRFESVFKMTRRTFNLLCSLAKVRSVEDMSSYTFLDGRVVCLEDEVAIALIMLNSGESPETVGSSVGVNQSTVLRVTWRFVEAVEKRSKHHLRWPDSTEMEKIKSMFESIHGLPNCCGVVDTTHITLCLASAEENGTCEKNDEGEIQAVIDPNMRFTNFWAVWPRSMNQSSILRSSGLSKLCDNGAWLNGSKLKLSSDGSEVGEYIIGDAGYPLLPWLLTPYQGNDLTDSKLEFNRRHFAARTIARRALSRFKDTWKCLHGGMWCLENQQEMFRIIDVCCTLHNITIDMEVPALPRGEALTYDEQVRQLEDENAVRVRDILSQHFTSRSSESVAEEQKNSTIRFRG</sequence>
<keyword evidence="2" id="KW-1185">Reference proteome</keyword>
<accession>A0ACD6A0U7</accession>
<reference evidence="1" key="1">
    <citation type="submission" date="2021-05" db="EMBL/GenBank/DDBJ databases">
        <authorList>
            <person name="Scholz U."/>
            <person name="Mascher M."/>
            <person name="Fiebig A."/>
        </authorList>
    </citation>
    <scope>NUCLEOTIDE SEQUENCE [LARGE SCALE GENOMIC DNA]</scope>
</reference>
<evidence type="ECO:0000313" key="1">
    <source>
        <dbReference type="EnsemblPlants" id="AVESA.00010b.r2.7CG0680430.1.CDS"/>
    </source>
</evidence>
<dbReference type="Proteomes" id="UP001732700">
    <property type="component" value="Chromosome 7C"/>
</dbReference>
<reference evidence="1" key="2">
    <citation type="submission" date="2025-09" db="UniProtKB">
        <authorList>
            <consortium name="EnsemblPlants"/>
        </authorList>
    </citation>
    <scope>IDENTIFICATION</scope>
</reference>
<proteinExistence type="predicted"/>
<organism evidence="1 2">
    <name type="scientific">Avena sativa</name>
    <name type="common">Oat</name>
    <dbReference type="NCBI Taxonomy" id="4498"/>
    <lineage>
        <taxon>Eukaryota</taxon>
        <taxon>Viridiplantae</taxon>
        <taxon>Streptophyta</taxon>
        <taxon>Embryophyta</taxon>
        <taxon>Tracheophyta</taxon>
        <taxon>Spermatophyta</taxon>
        <taxon>Magnoliopsida</taxon>
        <taxon>Liliopsida</taxon>
        <taxon>Poales</taxon>
        <taxon>Poaceae</taxon>
        <taxon>BOP clade</taxon>
        <taxon>Pooideae</taxon>
        <taxon>Poodae</taxon>
        <taxon>Poeae</taxon>
        <taxon>Poeae Chloroplast Group 1 (Aveneae type)</taxon>
        <taxon>Aveninae</taxon>
        <taxon>Avena</taxon>
    </lineage>
</organism>